<evidence type="ECO:0000256" key="1">
    <source>
        <dbReference type="ARBA" id="ARBA00004370"/>
    </source>
</evidence>
<dbReference type="GeneID" id="63697625"/>
<keyword evidence="7" id="KW-1185">Reference proteome</keyword>
<dbReference type="InterPro" id="IPR007014">
    <property type="entry name" value="FUN14"/>
</dbReference>
<dbReference type="RefSeq" id="XP_040636796.1">
    <property type="nucleotide sequence ID" value="XM_040782501.1"/>
</dbReference>
<evidence type="ECO:0000256" key="2">
    <source>
        <dbReference type="ARBA" id="ARBA00009160"/>
    </source>
</evidence>
<dbReference type="GO" id="GO:0000422">
    <property type="term" value="P:autophagy of mitochondrion"/>
    <property type="evidence" value="ECO:0007669"/>
    <property type="project" value="TreeGrafter"/>
</dbReference>
<dbReference type="STRING" id="1388766.A0A017S7W2"/>
<dbReference type="OrthoDB" id="3990500at2759"/>
<dbReference type="HOGENOM" id="CLU_106353_1_1_1"/>
<protein>
    <recommendedName>
        <fullName evidence="8">FUN14 family-domain-containing protein</fullName>
    </recommendedName>
</protein>
<dbReference type="Pfam" id="PF04930">
    <property type="entry name" value="FUN14"/>
    <property type="match status" value="1"/>
</dbReference>
<proteinExistence type="inferred from homology"/>
<keyword evidence="4" id="KW-1133">Transmembrane helix</keyword>
<evidence type="ECO:0008006" key="8">
    <source>
        <dbReference type="Google" id="ProtNLM"/>
    </source>
</evidence>
<comment type="similarity">
    <text evidence="2">Belongs to the FUN14 family.</text>
</comment>
<keyword evidence="5" id="KW-0472">Membrane</keyword>
<organism evidence="6 7">
    <name type="scientific">Aspergillus ruber (strain CBS 135680)</name>
    <dbReference type="NCBI Taxonomy" id="1388766"/>
    <lineage>
        <taxon>Eukaryota</taxon>
        <taxon>Fungi</taxon>
        <taxon>Dikarya</taxon>
        <taxon>Ascomycota</taxon>
        <taxon>Pezizomycotina</taxon>
        <taxon>Eurotiomycetes</taxon>
        <taxon>Eurotiomycetidae</taxon>
        <taxon>Eurotiales</taxon>
        <taxon>Aspergillaceae</taxon>
        <taxon>Aspergillus</taxon>
        <taxon>Aspergillus subgen. Aspergillus</taxon>
    </lineage>
</organism>
<evidence type="ECO:0000313" key="6">
    <source>
        <dbReference type="EMBL" id="EYE93108.1"/>
    </source>
</evidence>
<gene>
    <name evidence="6" type="ORF">EURHEDRAFT_414685</name>
</gene>
<name>A0A017S7W2_ASPRC</name>
<reference evidence="7" key="1">
    <citation type="journal article" date="2014" name="Nat. Commun.">
        <title>Genomic adaptations of the halophilic Dead Sea filamentous fungus Eurotium rubrum.</title>
        <authorList>
            <person name="Kis-Papo T."/>
            <person name="Weig A.R."/>
            <person name="Riley R."/>
            <person name="Persoh D."/>
            <person name="Salamov A."/>
            <person name="Sun H."/>
            <person name="Lipzen A."/>
            <person name="Wasser S.P."/>
            <person name="Rambold G."/>
            <person name="Grigoriev I.V."/>
            <person name="Nevo E."/>
        </authorList>
    </citation>
    <scope>NUCLEOTIDE SEQUENCE [LARGE SCALE GENOMIC DNA]</scope>
    <source>
        <strain evidence="7">CBS 135680</strain>
    </source>
</reference>
<dbReference type="PANTHER" id="PTHR21346:SF0">
    <property type="entry name" value="RE45833P"/>
    <property type="match status" value="1"/>
</dbReference>
<keyword evidence="3" id="KW-0812">Transmembrane</keyword>
<dbReference type="GO" id="GO:0005741">
    <property type="term" value="C:mitochondrial outer membrane"/>
    <property type="evidence" value="ECO:0007669"/>
    <property type="project" value="TreeGrafter"/>
</dbReference>
<evidence type="ECO:0000256" key="4">
    <source>
        <dbReference type="ARBA" id="ARBA00022989"/>
    </source>
</evidence>
<dbReference type="EMBL" id="KK088433">
    <property type="protein sequence ID" value="EYE93108.1"/>
    <property type="molecule type" value="Genomic_DNA"/>
</dbReference>
<evidence type="ECO:0000256" key="3">
    <source>
        <dbReference type="ARBA" id="ARBA00022692"/>
    </source>
</evidence>
<accession>A0A017S7W2</accession>
<dbReference type="PANTHER" id="PTHR21346">
    <property type="entry name" value="FUN14 DOMAIN CONTAINING"/>
    <property type="match status" value="1"/>
</dbReference>
<evidence type="ECO:0000313" key="7">
    <source>
        <dbReference type="Proteomes" id="UP000019804"/>
    </source>
</evidence>
<dbReference type="AlphaFoldDB" id="A0A017S7W2"/>
<dbReference type="Proteomes" id="UP000019804">
    <property type="component" value="Unassembled WGS sequence"/>
</dbReference>
<sequence>MSILLSRTSTVLGIGLGLSLTMHPLSPLRASPMQCQYTAPYYRTETPAAETGWGVPTDDHLLSKQGKTRPNTGTGLLTKNNMKQVSLGSVLGLVAGVGLRAFSRVLVVLIGMGVVFVEWAASKGYNIVPVNRLQRYVKNTDLQRTLSKYAPFKVTFGITMSLAAFAQF</sequence>
<evidence type="ECO:0000256" key="5">
    <source>
        <dbReference type="ARBA" id="ARBA00023136"/>
    </source>
</evidence>
<comment type="subcellular location">
    <subcellularLocation>
        <location evidence="1">Membrane</location>
    </subcellularLocation>
</comment>